<reference evidence="1" key="1">
    <citation type="submission" date="2022-06" db="EMBL/GenBank/DDBJ databases">
        <title>Fusarium solani species complex genomes reveal bases of compartmentalisation and animal pathogenesis.</title>
        <authorList>
            <person name="Tsai I.J."/>
        </authorList>
    </citation>
    <scope>NUCLEOTIDE SEQUENCE</scope>
    <source>
        <strain evidence="1">Fu6.1</strain>
    </source>
</reference>
<gene>
    <name evidence="1" type="ORF">NCS57_00301600</name>
</gene>
<protein>
    <submittedName>
        <fullName evidence="1">Uncharacterized protein</fullName>
    </submittedName>
</protein>
<dbReference type="Proteomes" id="UP001065298">
    <property type="component" value="Chromosome 2"/>
</dbReference>
<organism evidence="1 2">
    <name type="scientific">Fusarium keratoplasticum</name>
    <dbReference type="NCBI Taxonomy" id="1328300"/>
    <lineage>
        <taxon>Eukaryota</taxon>
        <taxon>Fungi</taxon>
        <taxon>Dikarya</taxon>
        <taxon>Ascomycota</taxon>
        <taxon>Pezizomycotina</taxon>
        <taxon>Sordariomycetes</taxon>
        <taxon>Hypocreomycetidae</taxon>
        <taxon>Hypocreales</taxon>
        <taxon>Nectriaceae</taxon>
        <taxon>Fusarium</taxon>
        <taxon>Fusarium solani species complex</taxon>
    </lineage>
</organism>
<dbReference type="EMBL" id="CM046504">
    <property type="protein sequence ID" value="KAI8680217.1"/>
    <property type="molecule type" value="Genomic_DNA"/>
</dbReference>
<comment type="caution">
    <text evidence="1">The sequence shown here is derived from an EMBL/GenBank/DDBJ whole genome shotgun (WGS) entry which is preliminary data.</text>
</comment>
<name>A0ACC0RD32_9HYPO</name>
<accession>A0ACC0RD32</accession>
<sequence>MPELTVGYVAGIIAFGIVIGELYYLDSQTQLWCPTAMTFILAGQLRDRETAATWTNAGRFLQSSLWPPLLQADSAKRHGVRGTISMMTLAVPLLALLVSLAGVITPLGLYEQDELDSQSTVASFQYAKDSSAFLMGTSPRDSNNSFTRTCSLTPSCYAPCPYTSDVTIFSSDGLSFNCTTLYEINATVPSILHDIYMSGTKKRRTTISNYFDIEWRQLTKQYNRIYNNGTPIAVGIFRALESFALREEIKPVEGLIVDNKNGGIGLRNHTLPVGHTRGATWSEDLLFLEPEIECVNLNVTVDFEISTSSKQTSGLAVTNLYMTDRGGFVHLNTTNPEHDQRNGVNKPDLKTRAYQAAWYTNGVTMLFMNMSDPTDKVKGTKAFDRIDSKVGKKWKLPIAEIDHTMYQSLQFMTEFGRVAGMTKSLDGKGEEIYKNPHNITSDYWNAAKLICQGTSLNAPALLNNTYVACNLLRGVPKRVGGGSPNLFEDGSEWSSPLYTCASAVKATVKRATFFHNGTSDSIDNLVVKEVKEKQYKSKDDMPLWGVEDWSLTLAQFEPIWGIVDPAFKGFQNVSTTQAPELYLLGSAMDEIFGPAALNPSSSTMNLPGSIVPISALHTIFKSGSDTDPIIDFTARQSMSLWLKWKELSASAETAPKIYKLLWNDLAASALVGTKGALGALNEEPDQAARLRVIPTVHRVKYRWMFGIPAFVVIVFMGLIFLAVAGSAVTGKSSFGLVRHRLKQVAVGRVLTTIFHPDSSSFIMSPSDWSRANGEKQIDMAGGRPAPAAPGGPPPTVVNTVPAQFNVPPQFSAPQQYQPIQPYSPQPYPPQQPPPPQWRGSPATPDEVHELTYFPERKA</sequence>
<keyword evidence="2" id="KW-1185">Reference proteome</keyword>
<proteinExistence type="predicted"/>
<evidence type="ECO:0000313" key="1">
    <source>
        <dbReference type="EMBL" id="KAI8680217.1"/>
    </source>
</evidence>
<evidence type="ECO:0000313" key="2">
    <source>
        <dbReference type="Proteomes" id="UP001065298"/>
    </source>
</evidence>